<reference evidence="6" key="2">
    <citation type="submission" date="2020-09" db="EMBL/GenBank/DDBJ databases">
        <authorList>
            <person name="Sun Q."/>
            <person name="Zhou Y."/>
        </authorList>
    </citation>
    <scope>NUCLEOTIDE SEQUENCE</scope>
    <source>
        <strain evidence="6">CGMCC 1.15448</strain>
    </source>
</reference>
<dbReference type="InterPro" id="IPR002347">
    <property type="entry name" value="SDR_fam"/>
</dbReference>
<organism evidence="6 7">
    <name type="scientific">Puia dinghuensis</name>
    <dbReference type="NCBI Taxonomy" id="1792502"/>
    <lineage>
        <taxon>Bacteria</taxon>
        <taxon>Pseudomonadati</taxon>
        <taxon>Bacteroidota</taxon>
        <taxon>Chitinophagia</taxon>
        <taxon>Chitinophagales</taxon>
        <taxon>Chitinophagaceae</taxon>
        <taxon>Puia</taxon>
    </lineage>
</organism>
<dbReference type="RefSeq" id="WP_188934374.1">
    <property type="nucleotide sequence ID" value="NZ_BMJC01000004.1"/>
</dbReference>
<accession>A0A8J2XUZ8</accession>
<evidence type="ECO:0000313" key="7">
    <source>
        <dbReference type="Proteomes" id="UP000607559"/>
    </source>
</evidence>
<reference evidence="6" key="1">
    <citation type="journal article" date="2014" name="Int. J. Syst. Evol. Microbiol.">
        <title>Complete genome sequence of Corynebacterium casei LMG S-19264T (=DSM 44701T), isolated from a smear-ripened cheese.</title>
        <authorList>
            <consortium name="US DOE Joint Genome Institute (JGI-PGF)"/>
            <person name="Walter F."/>
            <person name="Albersmeier A."/>
            <person name="Kalinowski J."/>
            <person name="Ruckert C."/>
        </authorList>
    </citation>
    <scope>NUCLEOTIDE SEQUENCE</scope>
    <source>
        <strain evidence="6">CGMCC 1.15448</strain>
    </source>
</reference>
<evidence type="ECO:0000256" key="4">
    <source>
        <dbReference type="ARBA" id="ARBA00023002"/>
    </source>
</evidence>
<evidence type="ECO:0000256" key="1">
    <source>
        <dbReference type="ARBA" id="ARBA00004275"/>
    </source>
</evidence>
<dbReference type="PANTHER" id="PTHR42808:SF3">
    <property type="entry name" value="HYDROXYSTEROID DEHYDROGENASE-LIKE PROTEIN 2"/>
    <property type="match status" value="1"/>
</dbReference>
<evidence type="ECO:0000256" key="2">
    <source>
        <dbReference type="ARBA" id="ARBA00006484"/>
    </source>
</evidence>
<evidence type="ECO:0000256" key="5">
    <source>
        <dbReference type="ARBA" id="ARBA00023140"/>
    </source>
</evidence>
<dbReference type="EMBL" id="BMJC01000004">
    <property type="protein sequence ID" value="GGB09798.1"/>
    <property type="molecule type" value="Genomic_DNA"/>
</dbReference>
<dbReference type="InterPro" id="IPR051935">
    <property type="entry name" value="HSDL2"/>
</dbReference>
<proteinExistence type="inferred from homology"/>
<keyword evidence="3" id="KW-0521">NADP</keyword>
<dbReference type="NCBIfam" id="NF006133">
    <property type="entry name" value="PRK08278.1"/>
    <property type="match status" value="1"/>
</dbReference>
<dbReference type="SUPFAM" id="SSF51735">
    <property type="entry name" value="NAD(P)-binding Rossmann-fold domains"/>
    <property type="match status" value="1"/>
</dbReference>
<dbReference type="FunFam" id="3.40.50.720:FF:000301">
    <property type="entry name" value="Hydroxysteroid dehydrogenase like 2"/>
    <property type="match status" value="1"/>
</dbReference>
<keyword evidence="5" id="KW-0576">Peroxisome</keyword>
<dbReference type="PRINTS" id="PR00081">
    <property type="entry name" value="GDHRDH"/>
</dbReference>
<name>A0A8J2XUZ8_9BACT</name>
<comment type="caution">
    <text evidence="6">The sequence shown here is derived from an EMBL/GenBank/DDBJ whole genome shotgun (WGS) entry which is preliminary data.</text>
</comment>
<dbReference type="PANTHER" id="PTHR42808">
    <property type="entry name" value="HYDROXYSTEROID DEHYDROGENASE-LIKE PROTEIN 2"/>
    <property type="match status" value="1"/>
</dbReference>
<protein>
    <submittedName>
        <fullName evidence="6">Putative short chain dehydrogenase/reductase</fullName>
    </submittedName>
</protein>
<comment type="similarity">
    <text evidence="2">Belongs to the short-chain dehydrogenases/reductases (SDR) family.</text>
</comment>
<gene>
    <name evidence="6" type="ORF">GCM10011511_36670</name>
</gene>
<comment type="subcellular location">
    <subcellularLocation>
        <location evidence="1">Peroxisome</location>
    </subcellularLocation>
</comment>
<dbReference type="Proteomes" id="UP000607559">
    <property type="component" value="Unassembled WGS sequence"/>
</dbReference>
<dbReference type="AlphaFoldDB" id="A0A8J2XUZ8"/>
<dbReference type="Pfam" id="PF00106">
    <property type="entry name" value="adh_short"/>
    <property type="match status" value="1"/>
</dbReference>
<dbReference type="InterPro" id="IPR036291">
    <property type="entry name" value="NAD(P)-bd_dom_sf"/>
</dbReference>
<dbReference type="Gene3D" id="3.40.50.720">
    <property type="entry name" value="NAD(P)-binding Rossmann-like Domain"/>
    <property type="match status" value="1"/>
</dbReference>
<keyword evidence="7" id="KW-1185">Reference proteome</keyword>
<dbReference type="GO" id="GO:0016491">
    <property type="term" value="F:oxidoreductase activity"/>
    <property type="evidence" value="ECO:0007669"/>
    <property type="project" value="UniProtKB-KW"/>
</dbReference>
<evidence type="ECO:0000313" key="6">
    <source>
        <dbReference type="EMBL" id="GGB09798.1"/>
    </source>
</evidence>
<sequence length="274" mass="30147">MRNFENKTVLITGGTRGIGKAIALRLAKEGANIAIVGKTAEPNPKLEGTIYTAAEEITAAGGGRVLPLQGDIRFDENIQSIVARTVETFGGIDILVNNASAINIATTEHVEPKRYDLMQDINVRGTYFMSQACIPHLKQAHNPHILNLSPPLNLDNRWFAPHLAYTLSKYGMSMIVLGLAEELRQYRIAANALWPKTIIATAAVKNVLGGDFLIQRSRTADIVADAAYYILLKPSFETTGNFFIDEDVLQQEGITDFGKYAINPDQKLMNDLFL</sequence>
<keyword evidence="4" id="KW-0560">Oxidoreductase</keyword>
<evidence type="ECO:0000256" key="3">
    <source>
        <dbReference type="ARBA" id="ARBA00022857"/>
    </source>
</evidence>